<keyword evidence="7" id="KW-1185">Reference proteome</keyword>
<protein>
    <recommendedName>
        <fullName evidence="5">Pectate lyase domain-containing protein</fullName>
    </recommendedName>
</protein>
<evidence type="ECO:0000256" key="1">
    <source>
        <dbReference type="ARBA" id="ARBA00010980"/>
    </source>
</evidence>
<evidence type="ECO:0000259" key="5">
    <source>
        <dbReference type="SMART" id="SM00656"/>
    </source>
</evidence>
<dbReference type="InterPro" id="IPR002022">
    <property type="entry name" value="Pec_lyase"/>
</dbReference>
<comment type="subcellular location">
    <subcellularLocation>
        <location evidence="4">Secreted</location>
    </subcellularLocation>
</comment>
<keyword evidence="4" id="KW-0624">Polysaccharide degradation</keyword>
<evidence type="ECO:0000313" key="7">
    <source>
        <dbReference type="Proteomes" id="UP000490939"/>
    </source>
</evidence>
<dbReference type="InterPro" id="IPR012334">
    <property type="entry name" value="Pectin_lyas_fold"/>
</dbReference>
<dbReference type="AlphaFoldDB" id="A0A8H3VVF0"/>
<sequence length="372" mass="41073">MNWSVAPSVQRRPEWLSPWKDSSLYIARDSKLSSQIVKKISLNLALPPPRPQASQTSFGLVGYAKAGPGGFGETTGGQGGKIFDVTNDKELQRAIKDKSSEKKIIYIHGTVALSKRFNIPSDTSVIGTGSGGILTSHGINVKNVTNVIIQNLKISRILDNDGITIQNATRVWIDHNEFESDCCTGGPDVYDGQIDVVRATDFVTISWNYFHDHWKSSLVGNKDSLRQVDDGHLRVTYHHNYWKNEATRGPAGRFGHQHIFNNLYEDFLYQAIHSRSDNQVLVEANVFRGKCTEALSTYGLVIPMDSPNTSPEGDEEIDGFANLGAENDFGSCKVNITKEGHFTSVPYQYSLTPLSEVEQAVRQGAGIGKLEI</sequence>
<dbReference type="EMBL" id="WNWR01000025">
    <property type="protein sequence ID" value="KAE9993618.1"/>
    <property type="molecule type" value="Genomic_DNA"/>
</dbReference>
<dbReference type="GO" id="GO:0005576">
    <property type="term" value="C:extracellular region"/>
    <property type="evidence" value="ECO:0007669"/>
    <property type="project" value="UniProtKB-SubCell"/>
</dbReference>
<dbReference type="GO" id="GO:0030570">
    <property type="term" value="F:pectate lyase activity"/>
    <property type="evidence" value="ECO:0007669"/>
    <property type="project" value="InterPro"/>
</dbReference>
<keyword evidence="4" id="KW-0119">Carbohydrate metabolism</keyword>
<evidence type="ECO:0000256" key="3">
    <source>
        <dbReference type="ARBA" id="ARBA00023239"/>
    </source>
</evidence>
<proteinExistence type="inferred from homology"/>
<dbReference type="InterPro" id="IPR011050">
    <property type="entry name" value="Pectin_lyase_fold/virulence"/>
</dbReference>
<dbReference type="InterPro" id="IPR045032">
    <property type="entry name" value="PEL"/>
</dbReference>
<evidence type="ECO:0000313" key="6">
    <source>
        <dbReference type="EMBL" id="KAE9993618.1"/>
    </source>
</evidence>
<comment type="similarity">
    <text evidence="1 4">Belongs to the polysaccharide lyase 1 family.</text>
</comment>
<keyword evidence="4" id="KW-0964">Secreted</keyword>
<dbReference type="GO" id="GO:0000272">
    <property type="term" value="P:polysaccharide catabolic process"/>
    <property type="evidence" value="ECO:0007669"/>
    <property type="project" value="UniProtKB-KW"/>
</dbReference>
<dbReference type="PANTHER" id="PTHR31683:SF18">
    <property type="entry name" value="PECTATE LYASE 21-RELATED"/>
    <property type="match status" value="1"/>
</dbReference>
<reference evidence="6 7" key="1">
    <citation type="submission" date="2019-07" db="EMBL/GenBank/DDBJ databases">
        <title>Venturia inaequalis Genome Resource.</title>
        <authorList>
            <person name="Lichtner F.J."/>
        </authorList>
    </citation>
    <scope>NUCLEOTIDE SEQUENCE [LARGE SCALE GENOMIC DNA]</scope>
    <source>
        <strain evidence="6 7">DMI_063113</strain>
    </source>
</reference>
<comment type="caution">
    <text evidence="6">The sequence shown here is derived from an EMBL/GenBank/DDBJ whole genome shotgun (WGS) entry which is preliminary data.</text>
</comment>
<accession>A0A8H3VVF0</accession>
<dbReference type="Pfam" id="PF00544">
    <property type="entry name" value="Pectate_lyase_4"/>
    <property type="match status" value="1"/>
</dbReference>
<name>A0A8H3VVF0_VENIN</name>
<evidence type="ECO:0000256" key="4">
    <source>
        <dbReference type="RuleBase" id="RU361173"/>
    </source>
</evidence>
<organism evidence="6 7">
    <name type="scientific">Venturia inaequalis</name>
    <name type="common">Apple scab fungus</name>
    <dbReference type="NCBI Taxonomy" id="5025"/>
    <lineage>
        <taxon>Eukaryota</taxon>
        <taxon>Fungi</taxon>
        <taxon>Dikarya</taxon>
        <taxon>Ascomycota</taxon>
        <taxon>Pezizomycotina</taxon>
        <taxon>Dothideomycetes</taxon>
        <taxon>Pleosporomycetidae</taxon>
        <taxon>Venturiales</taxon>
        <taxon>Venturiaceae</taxon>
        <taxon>Venturia</taxon>
    </lineage>
</organism>
<keyword evidence="2" id="KW-0732">Signal</keyword>
<dbReference type="SMART" id="SM00656">
    <property type="entry name" value="Amb_all"/>
    <property type="match status" value="1"/>
</dbReference>
<dbReference type="Proteomes" id="UP000490939">
    <property type="component" value="Unassembled WGS sequence"/>
</dbReference>
<dbReference type="PANTHER" id="PTHR31683">
    <property type="entry name" value="PECTATE LYASE 18-RELATED"/>
    <property type="match status" value="1"/>
</dbReference>
<gene>
    <name evidence="6" type="ORF">EG327_004139</name>
</gene>
<keyword evidence="3 4" id="KW-0456">Lyase</keyword>
<dbReference type="Gene3D" id="2.160.20.10">
    <property type="entry name" value="Single-stranded right-handed beta-helix, Pectin lyase-like"/>
    <property type="match status" value="1"/>
</dbReference>
<feature type="domain" description="Pectate lyase" evidence="5">
    <location>
        <begin position="78"/>
        <end position="293"/>
    </location>
</feature>
<evidence type="ECO:0000256" key="2">
    <source>
        <dbReference type="ARBA" id="ARBA00022729"/>
    </source>
</evidence>
<dbReference type="SUPFAM" id="SSF51126">
    <property type="entry name" value="Pectin lyase-like"/>
    <property type="match status" value="1"/>
</dbReference>